<reference evidence="3 4" key="1">
    <citation type="submission" date="2019-04" db="EMBL/GenBank/DDBJ databases">
        <title>Genome sequencing of Clostridium botulinum Groups I-IV and Clostridium butyricum.</title>
        <authorList>
            <person name="Brunt J."/>
            <person name="Van Vliet A.H.M."/>
            <person name="Stringer S.C."/>
            <person name="Carter A.T."/>
            <person name="Peck M.W."/>
        </authorList>
    </citation>
    <scope>NUCLEOTIDE SEQUENCE [LARGE SCALE GENOMIC DNA]</scope>
    <source>
        <strain evidence="3 4">1605</strain>
    </source>
</reference>
<dbReference type="InterPro" id="IPR006949">
    <property type="entry name" value="Barrel_Baseplate_J-like"/>
</dbReference>
<dbReference type="AlphaFoldDB" id="A0A0M1LJ40"/>
<protein>
    <submittedName>
        <fullName evidence="3">Uncharacterized protein</fullName>
    </submittedName>
</protein>
<dbReference type="OrthoDB" id="9793802at2"/>
<feature type="domain" description="Baseplate J-like central" evidence="2">
    <location>
        <begin position="198"/>
        <end position="267"/>
    </location>
</feature>
<organism evidence="3 4">
    <name type="scientific">Clostridium botulinum</name>
    <dbReference type="NCBI Taxonomy" id="1491"/>
    <lineage>
        <taxon>Bacteria</taxon>
        <taxon>Bacillati</taxon>
        <taxon>Bacillota</taxon>
        <taxon>Clostridia</taxon>
        <taxon>Eubacteriales</taxon>
        <taxon>Clostridiaceae</taxon>
        <taxon>Clostridium</taxon>
    </lineage>
</organism>
<dbReference type="RefSeq" id="WP_053342040.1">
    <property type="nucleotide sequence ID" value="NZ_JACBEK010000004.1"/>
</dbReference>
<name>A0A0M1LJ40_CLOBO</name>
<dbReference type="InterPro" id="IPR058531">
    <property type="entry name" value="Baseplate_J_M"/>
</dbReference>
<dbReference type="Pfam" id="PF26078">
    <property type="entry name" value="Baseplate_J_M"/>
    <property type="match status" value="1"/>
</dbReference>
<sequence>MIDFVKTNPDEIFNNVLSIIETELGETLAEGDERTLFIRSLMPIIVAINNDINDTANQNLLEFARDEKLDTIAKEYHNTERLKPTESVCNGIVKLSQLQLQDIIIPSGTKVTPDGIAMFKVKEDAIIKAGEMQSYLKLIAASTGDKYNGYKVGSINRLVDPIPYVSEIYNIEISNSGSDIEDNASFRERARLELESESTAGPTGAYEYLAYSSDNSISSIKVTSPSPGTVKILATVDNGEIPSKDILDKILNKCSARDVRPLTDNVITGVPEVINYDIDLTYYVDKNLSTYERKWRKSIEGNNLDFKDGAIRDFILWQQDFIGKSINPDELRYKIQDAASYEVENKRISGVRRILITSPKYSELTEEQLAKVKNININYGGME</sequence>
<dbReference type="Proteomes" id="UP000476820">
    <property type="component" value="Unassembled WGS sequence"/>
</dbReference>
<feature type="domain" description="Baseplate protein J-like barrel" evidence="1">
    <location>
        <begin position="103"/>
        <end position="175"/>
    </location>
</feature>
<evidence type="ECO:0000259" key="2">
    <source>
        <dbReference type="Pfam" id="PF26078"/>
    </source>
</evidence>
<dbReference type="Pfam" id="PF04865">
    <property type="entry name" value="Baseplate_J"/>
    <property type="match status" value="1"/>
</dbReference>
<dbReference type="EMBL" id="SWOV01000014">
    <property type="protein sequence ID" value="NFF87669.1"/>
    <property type="molecule type" value="Genomic_DNA"/>
</dbReference>
<gene>
    <name evidence="3" type="ORF">FC774_07245</name>
</gene>
<proteinExistence type="predicted"/>
<evidence type="ECO:0000313" key="3">
    <source>
        <dbReference type="EMBL" id="NFF87669.1"/>
    </source>
</evidence>
<comment type="caution">
    <text evidence="3">The sequence shown here is derived from an EMBL/GenBank/DDBJ whole genome shotgun (WGS) entry which is preliminary data.</text>
</comment>
<evidence type="ECO:0000313" key="4">
    <source>
        <dbReference type="Proteomes" id="UP000476820"/>
    </source>
</evidence>
<accession>A0A0M1LJ40</accession>
<evidence type="ECO:0000259" key="1">
    <source>
        <dbReference type="Pfam" id="PF04865"/>
    </source>
</evidence>